<dbReference type="Proteomes" id="UP000541444">
    <property type="component" value="Unassembled WGS sequence"/>
</dbReference>
<evidence type="ECO:0000313" key="3">
    <source>
        <dbReference type="EMBL" id="KAF6156679.1"/>
    </source>
</evidence>
<sequence>MKSIKYYLPQRGAQPHFPLFHSTIFLSPTPRPIITSCSGFHLQCSSFTSRFPTNSSGRCQATNPRTSSPESDPPPGKDTPPLNSDMEDTFSMIQDKVQIFLAVLFWMSLFFWTCAWDDRNDGRPTKGSRFRR</sequence>
<accession>A0A7J7MP18</accession>
<dbReference type="OrthoDB" id="1899658at2759"/>
<keyword evidence="2" id="KW-1133">Transmembrane helix</keyword>
<evidence type="ECO:0000313" key="4">
    <source>
        <dbReference type="Proteomes" id="UP000541444"/>
    </source>
</evidence>
<protein>
    <submittedName>
        <fullName evidence="3">Uncharacterized protein</fullName>
    </submittedName>
</protein>
<keyword evidence="4" id="KW-1185">Reference proteome</keyword>
<comment type="caution">
    <text evidence="3">The sequence shown here is derived from an EMBL/GenBank/DDBJ whole genome shotgun (WGS) entry which is preliminary data.</text>
</comment>
<evidence type="ECO:0000256" key="2">
    <source>
        <dbReference type="SAM" id="Phobius"/>
    </source>
</evidence>
<feature type="compositionally biased region" description="Polar residues" evidence="1">
    <location>
        <begin position="48"/>
        <end position="70"/>
    </location>
</feature>
<dbReference type="AlphaFoldDB" id="A0A7J7MP18"/>
<reference evidence="3 4" key="1">
    <citation type="journal article" date="2020" name="IScience">
        <title>Genome Sequencing of the Endangered Kingdonia uniflora (Circaeasteraceae, Ranunculales) Reveals Potential Mechanisms of Evolutionary Specialization.</title>
        <authorList>
            <person name="Sun Y."/>
            <person name="Deng T."/>
            <person name="Zhang A."/>
            <person name="Moore M.J."/>
            <person name="Landis J.B."/>
            <person name="Lin N."/>
            <person name="Zhang H."/>
            <person name="Zhang X."/>
            <person name="Huang J."/>
            <person name="Zhang X."/>
            <person name="Sun H."/>
            <person name="Wang H."/>
        </authorList>
    </citation>
    <scope>NUCLEOTIDE SEQUENCE [LARGE SCALE GENOMIC DNA]</scope>
    <source>
        <strain evidence="3">TB1705</strain>
        <tissue evidence="3">Leaf</tissue>
    </source>
</reference>
<dbReference type="PANTHER" id="PTHR37706:SF2">
    <property type="entry name" value="TRANSMEMBRANE PROTEIN"/>
    <property type="match status" value="1"/>
</dbReference>
<proteinExistence type="predicted"/>
<gene>
    <name evidence="3" type="ORF">GIB67_017815</name>
</gene>
<evidence type="ECO:0000256" key="1">
    <source>
        <dbReference type="SAM" id="MobiDB-lite"/>
    </source>
</evidence>
<keyword evidence="2" id="KW-0472">Membrane</keyword>
<name>A0A7J7MP18_9MAGN</name>
<dbReference type="EMBL" id="JACGCM010001311">
    <property type="protein sequence ID" value="KAF6156679.1"/>
    <property type="molecule type" value="Genomic_DNA"/>
</dbReference>
<feature type="transmembrane region" description="Helical" evidence="2">
    <location>
        <begin position="97"/>
        <end position="116"/>
    </location>
</feature>
<keyword evidence="2" id="KW-0812">Transmembrane</keyword>
<feature type="region of interest" description="Disordered" evidence="1">
    <location>
        <begin position="48"/>
        <end position="87"/>
    </location>
</feature>
<organism evidence="3 4">
    <name type="scientific">Kingdonia uniflora</name>
    <dbReference type="NCBI Taxonomy" id="39325"/>
    <lineage>
        <taxon>Eukaryota</taxon>
        <taxon>Viridiplantae</taxon>
        <taxon>Streptophyta</taxon>
        <taxon>Embryophyta</taxon>
        <taxon>Tracheophyta</taxon>
        <taxon>Spermatophyta</taxon>
        <taxon>Magnoliopsida</taxon>
        <taxon>Ranunculales</taxon>
        <taxon>Circaeasteraceae</taxon>
        <taxon>Kingdonia</taxon>
    </lineage>
</organism>
<dbReference type="PANTHER" id="PTHR37706">
    <property type="entry name" value="TRANSMEMBRANE PROTEIN"/>
    <property type="match status" value="1"/>
</dbReference>